<name>A0A8B6EP20_MYTGA</name>
<feature type="compositionally biased region" description="Polar residues" evidence="7">
    <location>
        <begin position="123"/>
        <end position="138"/>
    </location>
</feature>
<keyword evidence="3 6" id="KW-0808">Transferase</keyword>
<reference evidence="8" key="1">
    <citation type="submission" date="2018-11" db="EMBL/GenBank/DDBJ databases">
        <authorList>
            <person name="Alioto T."/>
            <person name="Alioto T."/>
        </authorList>
    </citation>
    <scope>NUCLEOTIDE SEQUENCE</scope>
</reference>
<evidence type="ECO:0000313" key="8">
    <source>
        <dbReference type="EMBL" id="VDI36914.1"/>
    </source>
</evidence>
<comment type="caution">
    <text evidence="8">The sequence shown here is derived from an EMBL/GenBank/DDBJ whole genome shotgun (WGS) entry which is preliminary data.</text>
</comment>
<evidence type="ECO:0000256" key="6">
    <source>
        <dbReference type="RuleBase" id="RU365074"/>
    </source>
</evidence>
<dbReference type="Gene3D" id="1.10.10.2150">
    <property type="entry name" value="Ribosomal RNA-processing protein 8, N-terminal domain"/>
    <property type="match status" value="1"/>
</dbReference>
<dbReference type="Pfam" id="PF05148">
    <property type="entry name" value="Methyltransf_8"/>
    <property type="match status" value="1"/>
</dbReference>
<gene>
    <name evidence="8" type="ORF">MGAL_10B039005</name>
</gene>
<feature type="compositionally biased region" description="Basic and acidic residues" evidence="7">
    <location>
        <begin position="157"/>
        <end position="180"/>
    </location>
</feature>
<organism evidence="8 9">
    <name type="scientific">Mytilus galloprovincialis</name>
    <name type="common">Mediterranean mussel</name>
    <dbReference type="NCBI Taxonomy" id="29158"/>
    <lineage>
        <taxon>Eukaryota</taxon>
        <taxon>Metazoa</taxon>
        <taxon>Spiralia</taxon>
        <taxon>Lophotrochozoa</taxon>
        <taxon>Mollusca</taxon>
        <taxon>Bivalvia</taxon>
        <taxon>Autobranchia</taxon>
        <taxon>Pteriomorphia</taxon>
        <taxon>Mytilida</taxon>
        <taxon>Mytiloidea</taxon>
        <taxon>Mytilidae</taxon>
        <taxon>Mytilinae</taxon>
        <taxon>Mytilus</taxon>
    </lineage>
</organism>
<evidence type="ECO:0000256" key="2">
    <source>
        <dbReference type="ARBA" id="ARBA00022603"/>
    </source>
</evidence>
<protein>
    <recommendedName>
        <fullName evidence="6">Ribosomal RNA-processing protein 8</fullName>
        <ecNumber evidence="6">2.1.1.-</ecNumber>
    </recommendedName>
</protein>
<feature type="non-terminal residue" evidence="8">
    <location>
        <position position="294"/>
    </location>
</feature>
<dbReference type="Proteomes" id="UP000596742">
    <property type="component" value="Unassembled WGS sequence"/>
</dbReference>
<evidence type="ECO:0000256" key="1">
    <source>
        <dbReference type="ARBA" id="ARBA00022552"/>
    </source>
</evidence>
<dbReference type="GO" id="GO:0032259">
    <property type="term" value="P:methylation"/>
    <property type="evidence" value="ECO:0007669"/>
    <property type="project" value="UniProtKB-KW"/>
</dbReference>
<evidence type="ECO:0000256" key="4">
    <source>
        <dbReference type="ARBA" id="ARBA00022691"/>
    </source>
</evidence>
<dbReference type="EMBL" id="UYJE01005376">
    <property type="protein sequence ID" value="VDI36914.1"/>
    <property type="molecule type" value="Genomic_DNA"/>
</dbReference>
<feature type="compositionally biased region" description="Polar residues" evidence="7">
    <location>
        <begin position="42"/>
        <end position="52"/>
    </location>
</feature>
<evidence type="ECO:0000256" key="3">
    <source>
        <dbReference type="ARBA" id="ARBA00022679"/>
    </source>
</evidence>
<dbReference type="PANTHER" id="PTHR12787">
    <property type="entry name" value="RIBOSOMAL RNA-PROCESSING PROTEIN 8"/>
    <property type="match status" value="1"/>
</dbReference>
<keyword evidence="1 6" id="KW-0698">rRNA processing</keyword>
<dbReference type="GO" id="GO:0005730">
    <property type="term" value="C:nucleolus"/>
    <property type="evidence" value="ECO:0007669"/>
    <property type="project" value="UniProtKB-SubCell"/>
</dbReference>
<comment type="subcellular location">
    <subcellularLocation>
        <location evidence="6">Nucleus</location>
        <location evidence="6">Nucleolus</location>
    </subcellularLocation>
</comment>
<dbReference type="EC" id="2.1.1.-" evidence="6"/>
<dbReference type="InterPro" id="IPR007823">
    <property type="entry name" value="RRP8"/>
</dbReference>
<keyword evidence="2 6" id="KW-0489">Methyltransferase</keyword>
<comment type="similarity">
    <text evidence="6">Belongs to the methyltransferase superfamily. RRP8 family.</text>
</comment>
<comment type="function">
    <text evidence="6">Probable methyltransferase required to silence rDNA.</text>
</comment>
<feature type="region of interest" description="Disordered" evidence="7">
    <location>
        <begin position="1"/>
        <end position="180"/>
    </location>
</feature>
<accession>A0A8B6EP20</accession>
<feature type="compositionally biased region" description="Polar residues" evidence="7">
    <location>
        <begin position="1"/>
        <end position="23"/>
    </location>
</feature>
<evidence type="ECO:0000256" key="5">
    <source>
        <dbReference type="ARBA" id="ARBA00023242"/>
    </source>
</evidence>
<dbReference type="GO" id="GO:0008168">
    <property type="term" value="F:methyltransferase activity"/>
    <property type="evidence" value="ECO:0007669"/>
    <property type="project" value="UniProtKB-KW"/>
</dbReference>
<dbReference type="InterPro" id="IPR042036">
    <property type="entry name" value="RRP8_N"/>
</dbReference>
<evidence type="ECO:0000313" key="9">
    <source>
        <dbReference type="Proteomes" id="UP000596742"/>
    </source>
</evidence>
<keyword evidence="5 6" id="KW-0539">Nucleus</keyword>
<evidence type="ECO:0000256" key="7">
    <source>
        <dbReference type="SAM" id="MobiDB-lite"/>
    </source>
</evidence>
<keyword evidence="4 6" id="KW-0949">S-adenosyl-L-methionine</keyword>
<feature type="compositionally biased region" description="Basic and acidic residues" evidence="7">
    <location>
        <begin position="111"/>
        <end position="122"/>
    </location>
</feature>
<dbReference type="AlphaFoldDB" id="A0A8B6EP20"/>
<feature type="compositionally biased region" description="Basic and acidic residues" evidence="7">
    <location>
        <begin position="69"/>
        <end position="83"/>
    </location>
</feature>
<sequence>MRKAKTLSSTDGIVNAEQTSGSCSEHIKTCKGKKSQKKLNNELVQSEQTTGNEHIKTCNKKSLTKKSKDKIVHSKQTTEAEHIKKSKGKGSRKKSKNEIDNLEQTTGACSKDIKSNVHKENSSQKSNDVSKIPQSTVQGKKRKRFPVYWLSSEQEEKDEHNPEKDEKKSGNDKQKPPVSLRERMMDQLKSARFRFINEQLYTQTGSEAVQLFKGDTETGSEAVQLFKGDTDAFNCYHEGFQNQVNKWPTYPVDLIIKQIKAGGVLMIAEVTSRIQKTGKFIRNIEKMGFQFSSK</sequence>
<proteinExistence type="inferred from homology"/>
<dbReference type="PANTHER" id="PTHR12787:SF0">
    <property type="entry name" value="RIBOSOMAL RNA-PROCESSING PROTEIN 8"/>
    <property type="match status" value="1"/>
</dbReference>
<dbReference type="OrthoDB" id="10258825at2759"/>
<dbReference type="GO" id="GO:0006364">
    <property type="term" value="P:rRNA processing"/>
    <property type="evidence" value="ECO:0007669"/>
    <property type="project" value="UniProtKB-UniRule"/>
</dbReference>
<keyword evidence="9" id="KW-1185">Reference proteome</keyword>
<feature type="compositionally biased region" description="Basic residues" evidence="7">
    <location>
        <begin position="57"/>
        <end position="68"/>
    </location>
</feature>
<feature type="compositionally biased region" description="Basic residues" evidence="7">
    <location>
        <begin position="84"/>
        <end position="95"/>
    </location>
</feature>